<dbReference type="Pfam" id="PF05188">
    <property type="entry name" value="MutS_II"/>
    <property type="match status" value="1"/>
</dbReference>
<dbReference type="SUPFAM" id="SSF53150">
    <property type="entry name" value="DNA repair protein MutS, domain II"/>
    <property type="match status" value="1"/>
</dbReference>
<keyword evidence="6" id="KW-0067">ATP-binding</keyword>
<keyword evidence="7 12" id="KW-0238">DNA-binding</keyword>
<dbReference type="SUPFAM" id="SSF52540">
    <property type="entry name" value="P-loop containing nucleoside triphosphate hydrolases"/>
    <property type="match status" value="1"/>
</dbReference>
<keyword evidence="15" id="KW-1185">Reference proteome</keyword>
<dbReference type="InterPro" id="IPR036678">
    <property type="entry name" value="MutS_con_dom_sf"/>
</dbReference>
<dbReference type="FunFam" id="3.30.420.110:FF:000002">
    <property type="entry name" value="DNA mismatch repair protein"/>
    <property type="match status" value="1"/>
</dbReference>
<name>A0AAN8ZYE2_HALRR</name>
<dbReference type="FunFam" id="1.10.1420.10:FF:000003">
    <property type="entry name" value="DNA mismatch repair protein"/>
    <property type="match status" value="1"/>
</dbReference>
<comment type="subcellular location">
    <subcellularLocation>
        <location evidence="1">Nucleus</location>
    </subcellularLocation>
</comment>
<dbReference type="Gene3D" id="3.40.50.300">
    <property type="entry name" value="P-loop containing nucleotide triphosphate hydrolases"/>
    <property type="match status" value="1"/>
</dbReference>
<dbReference type="Gene3D" id="3.30.420.110">
    <property type="entry name" value="MutS, connector domain"/>
    <property type="match status" value="1"/>
</dbReference>
<dbReference type="Pfam" id="PF05192">
    <property type="entry name" value="MutS_III"/>
    <property type="match status" value="1"/>
</dbReference>
<dbReference type="SUPFAM" id="SSF48334">
    <property type="entry name" value="DNA repair protein MutS, domain III"/>
    <property type="match status" value="1"/>
</dbReference>
<evidence type="ECO:0000256" key="1">
    <source>
        <dbReference type="ARBA" id="ARBA00004123"/>
    </source>
</evidence>
<evidence type="ECO:0000256" key="11">
    <source>
        <dbReference type="ARBA" id="ARBA00073545"/>
    </source>
</evidence>
<keyword evidence="5 12" id="KW-0227">DNA damage</keyword>
<dbReference type="PROSITE" id="PS00486">
    <property type="entry name" value="DNA_MISMATCH_REPAIR_2"/>
    <property type="match status" value="1"/>
</dbReference>
<dbReference type="InterPro" id="IPR011184">
    <property type="entry name" value="DNA_mismatch_repair_Msh2"/>
</dbReference>
<evidence type="ECO:0000256" key="9">
    <source>
        <dbReference type="ARBA" id="ARBA00023242"/>
    </source>
</evidence>
<evidence type="ECO:0000256" key="3">
    <source>
        <dbReference type="ARBA" id="ARBA00019549"/>
    </source>
</evidence>
<dbReference type="NCBIfam" id="NF003810">
    <property type="entry name" value="PRK05399.1"/>
    <property type="match status" value="1"/>
</dbReference>
<dbReference type="InterPro" id="IPR007861">
    <property type="entry name" value="DNA_mismatch_repair_MutS_clamp"/>
</dbReference>
<comment type="caution">
    <text evidence="14">The sequence shown here is derived from an EMBL/GenBank/DDBJ whole genome shotgun (WGS) entry which is preliminary data.</text>
</comment>
<dbReference type="InterPro" id="IPR000432">
    <property type="entry name" value="DNA_mismatch_repair_MutS_C"/>
</dbReference>
<evidence type="ECO:0000256" key="2">
    <source>
        <dbReference type="ARBA" id="ARBA00006271"/>
    </source>
</evidence>
<dbReference type="InterPro" id="IPR036187">
    <property type="entry name" value="DNA_mismatch_repair_MutS_sf"/>
</dbReference>
<dbReference type="Proteomes" id="UP001381693">
    <property type="component" value="Unassembled WGS sequence"/>
</dbReference>
<dbReference type="GO" id="GO:0032301">
    <property type="term" value="C:MutSalpha complex"/>
    <property type="evidence" value="ECO:0007669"/>
    <property type="project" value="TreeGrafter"/>
</dbReference>
<evidence type="ECO:0000259" key="13">
    <source>
        <dbReference type="PROSITE" id="PS00486"/>
    </source>
</evidence>
<comment type="similarity">
    <text evidence="2 12">Belongs to the DNA mismatch repair MutS family.</text>
</comment>
<evidence type="ECO:0000256" key="6">
    <source>
        <dbReference type="ARBA" id="ARBA00022840"/>
    </source>
</evidence>
<feature type="domain" description="DNA mismatch repair proteins mutS family" evidence="13">
    <location>
        <begin position="742"/>
        <end position="758"/>
    </location>
</feature>
<dbReference type="GO" id="GO:0006298">
    <property type="term" value="P:mismatch repair"/>
    <property type="evidence" value="ECO:0007669"/>
    <property type="project" value="InterPro"/>
</dbReference>
<dbReference type="CDD" id="cd03285">
    <property type="entry name" value="ABC_MSH2_euk"/>
    <property type="match status" value="1"/>
</dbReference>
<evidence type="ECO:0000256" key="12">
    <source>
        <dbReference type="RuleBase" id="RU003756"/>
    </source>
</evidence>
<dbReference type="FunFam" id="3.40.1170.10:FF:000003">
    <property type="entry name" value="DNA mismatch repair protein"/>
    <property type="match status" value="1"/>
</dbReference>
<dbReference type="GO" id="GO:0140664">
    <property type="term" value="F:ATP-dependent DNA damage sensor activity"/>
    <property type="evidence" value="ECO:0007669"/>
    <property type="project" value="InterPro"/>
</dbReference>
<keyword evidence="4 12" id="KW-0547">Nucleotide-binding</keyword>
<organism evidence="14 15">
    <name type="scientific">Halocaridina rubra</name>
    <name type="common">Hawaiian red shrimp</name>
    <dbReference type="NCBI Taxonomy" id="373956"/>
    <lineage>
        <taxon>Eukaryota</taxon>
        <taxon>Metazoa</taxon>
        <taxon>Ecdysozoa</taxon>
        <taxon>Arthropoda</taxon>
        <taxon>Crustacea</taxon>
        <taxon>Multicrustacea</taxon>
        <taxon>Malacostraca</taxon>
        <taxon>Eumalacostraca</taxon>
        <taxon>Eucarida</taxon>
        <taxon>Decapoda</taxon>
        <taxon>Pleocyemata</taxon>
        <taxon>Caridea</taxon>
        <taxon>Atyoidea</taxon>
        <taxon>Atyidae</taxon>
        <taxon>Halocaridina</taxon>
    </lineage>
</organism>
<dbReference type="Pfam" id="PF01624">
    <property type="entry name" value="MutS_I"/>
    <property type="match status" value="1"/>
</dbReference>
<dbReference type="PANTHER" id="PTHR11361">
    <property type="entry name" value="DNA MISMATCH REPAIR PROTEIN MUTS FAMILY MEMBER"/>
    <property type="match status" value="1"/>
</dbReference>
<accession>A0AAN8ZYE2</accession>
<reference evidence="14 15" key="1">
    <citation type="submission" date="2023-11" db="EMBL/GenBank/DDBJ databases">
        <title>Halocaridina rubra genome assembly.</title>
        <authorList>
            <person name="Smith C."/>
        </authorList>
    </citation>
    <scope>NUCLEOTIDE SEQUENCE [LARGE SCALE GENOMIC DNA]</scope>
    <source>
        <strain evidence="14">EP-1</strain>
        <tissue evidence="14">Whole</tissue>
    </source>
</reference>
<keyword evidence="8 12" id="KW-0234">DNA repair</keyword>
<evidence type="ECO:0000256" key="7">
    <source>
        <dbReference type="ARBA" id="ARBA00023125"/>
    </source>
</evidence>
<dbReference type="Gene3D" id="3.40.1170.10">
    <property type="entry name" value="DNA repair protein MutS, domain I"/>
    <property type="match status" value="1"/>
</dbReference>
<evidence type="ECO:0000256" key="10">
    <source>
        <dbReference type="ARBA" id="ARBA00029795"/>
    </source>
</evidence>
<dbReference type="Pfam" id="PF00488">
    <property type="entry name" value="MutS_V"/>
    <property type="match status" value="1"/>
</dbReference>
<evidence type="ECO:0000256" key="4">
    <source>
        <dbReference type="ARBA" id="ARBA00022741"/>
    </source>
</evidence>
<dbReference type="PANTHER" id="PTHR11361:SF35">
    <property type="entry name" value="DNA MISMATCH REPAIR PROTEIN MSH2"/>
    <property type="match status" value="1"/>
</dbReference>
<dbReference type="InterPro" id="IPR007695">
    <property type="entry name" value="DNA_mismatch_repair_MutS-lik_N"/>
</dbReference>
<proteinExistence type="inferred from homology"/>
<dbReference type="GO" id="GO:0006312">
    <property type="term" value="P:mitotic recombination"/>
    <property type="evidence" value="ECO:0007669"/>
    <property type="project" value="TreeGrafter"/>
</dbReference>
<keyword evidence="9" id="KW-0539">Nucleus</keyword>
<dbReference type="InterPro" id="IPR045076">
    <property type="entry name" value="MutS"/>
</dbReference>
<dbReference type="InterPro" id="IPR032642">
    <property type="entry name" value="Msh2_ATP-bd"/>
</dbReference>
<dbReference type="SMART" id="SM00533">
    <property type="entry name" value="MUTSd"/>
    <property type="match status" value="1"/>
</dbReference>
<evidence type="ECO:0000313" key="14">
    <source>
        <dbReference type="EMBL" id="KAK7068453.1"/>
    </source>
</evidence>
<gene>
    <name evidence="14" type="primary">MSH2</name>
    <name evidence="14" type="ORF">SK128_027719</name>
</gene>
<dbReference type="InterPro" id="IPR027417">
    <property type="entry name" value="P-loop_NTPase"/>
</dbReference>
<dbReference type="PIRSF" id="PIRSF005813">
    <property type="entry name" value="MSH2"/>
    <property type="match status" value="1"/>
</dbReference>
<evidence type="ECO:0000313" key="15">
    <source>
        <dbReference type="Proteomes" id="UP001381693"/>
    </source>
</evidence>
<protein>
    <recommendedName>
        <fullName evidence="11">DNA mismatch repair protein MSH2</fullName>
    </recommendedName>
    <alternativeName>
        <fullName evidence="3">DNA mismatch repair protein Msh2</fullName>
    </alternativeName>
    <alternativeName>
        <fullName evidence="10">MutS protein homolog 2</fullName>
    </alternativeName>
</protein>
<dbReference type="InterPro" id="IPR007860">
    <property type="entry name" value="DNA_mmatch_repair_MutS_con_dom"/>
</dbReference>
<comment type="function">
    <text evidence="12">Component of the post-replicative DNA mismatch repair system (MMR).</text>
</comment>
<sequence length="925" mass="102774">MAHVQPKEQIGLDSAVEQGFLAFLRGLPEKPNTTVRIFDRGDYYTVHGSDALQAARDLFHTNSVIKYLGSGDRKVESVVLSRLNFESFVRDLLLVKHYRVEVYKQKSGKNDWEADYKASPGNLSQFEEILFGGNNELNVTTGVMAIKLASEGGQRIVGAGYIDMTGRTIMVSEFSDTEAFSNLEALIVQLGPKECLIPQGDMGSDGAKLKQVLNRSHLLVTERKRGEFNSKDADQDLGRLLRGKETSAVSTRPEFDKVNAIAALSAVIKYLELLGNESNFKQFTMSSYELSQYMRLDSAAVRALHVEPVDGHGETSGDNSRSHTLLGLLDKCCTPLGHRLMLQWLRQPLVDINKIEERQDLVEALISSVELRHSLGEEHLKAMPDLNRIARKLTRKAATLQDCYRLYMCIERLPNLCETLGKYEGSHTTSVAAVFTTPLQELIADLGKFQEMIETTVDMEQAKNGEYVIKPDFDEALSDLRETMNNLEGDIQRQLRKAANDLSLEPGKSIKLESNAQLGYFLRVTLKEEKVLRNNRNYRMIDTNKAGVRFRNSALQDLNDQYINAREEYAQQQKSVVDEIINIAAGYVDVLHHLGQVIASLDCIYALATAAVSAPIPYVRPKLLPQGSGVMKLLGLRHPCLELQDEISYIPNDCYFGKDDGLFHIITGPNMGGKSTYLRSVGVAALMAQIGSFLACDQAEISVMDSILARVGAGDCQLKGVSTFMAEMLETATILKSASNKSLIIIDELGRGTSTYDGFGLAWAISEYIVEEIGSFCLFATHFHELTSLADEISSVKNFHVTATTAHGSLTLLYQVRPGPCDRSFGIHVAKLANFPDSVIEYAKRKAGELEDDFGDEDDSEEAVKKRKLEKQEGEKLIEDFLTKAKELKKKNMSDADLLVALDSLKQEVLSANNAYITHILSRET</sequence>
<dbReference type="FunFam" id="3.40.50.300:FF:000523">
    <property type="entry name" value="DNA mismatch repair protein"/>
    <property type="match status" value="1"/>
</dbReference>
<dbReference type="GO" id="GO:0005524">
    <property type="term" value="F:ATP binding"/>
    <property type="evidence" value="ECO:0007669"/>
    <property type="project" value="UniProtKB-KW"/>
</dbReference>
<evidence type="ECO:0000256" key="5">
    <source>
        <dbReference type="ARBA" id="ARBA00022763"/>
    </source>
</evidence>
<dbReference type="SMART" id="SM00534">
    <property type="entry name" value="MUTSac"/>
    <property type="match status" value="1"/>
</dbReference>
<dbReference type="Gene3D" id="1.10.1420.10">
    <property type="match status" value="2"/>
</dbReference>
<dbReference type="AlphaFoldDB" id="A0AAN8ZYE2"/>
<evidence type="ECO:0000256" key="8">
    <source>
        <dbReference type="ARBA" id="ARBA00023204"/>
    </source>
</evidence>
<dbReference type="EMBL" id="JAXCGZ010017243">
    <property type="protein sequence ID" value="KAK7068453.1"/>
    <property type="molecule type" value="Genomic_DNA"/>
</dbReference>
<dbReference type="Pfam" id="PF05190">
    <property type="entry name" value="MutS_IV"/>
    <property type="match status" value="1"/>
</dbReference>
<dbReference type="InterPro" id="IPR016151">
    <property type="entry name" value="DNA_mismatch_repair_MutS_N"/>
</dbReference>
<dbReference type="InterPro" id="IPR007696">
    <property type="entry name" value="DNA_mismatch_repair_MutS_core"/>
</dbReference>
<dbReference type="GO" id="GO:0030983">
    <property type="term" value="F:mismatched DNA binding"/>
    <property type="evidence" value="ECO:0007669"/>
    <property type="project" value="InterPro"/>
</dbReference>